<feature type="chain" id="PRO_5032289791" evidence="1">
    <location>
        <begin position="20"/>
        <end position="178"/>
    </location>
</feature>
<dbReference type="AlphaFoldDB" id="A0A840YBA6"/>
<accession>A0A840YBA6</accession>
<dbReference type="GO" id="GO:0042597">
    <property type="term" value="C:periplasmic space"/>
    <property type="evidence" value="ECO:0007669"/>
    <property type="project" value="InterPro"/>
</dbReference>
<evidence type="ECO:0000313" key="2">
    <source>
        <dbReference type="EMBL" id="MBB5691832.1"/>
    </source>
</evidence>
<protein>
    <submittedName>
        <fullName evidence="2">Spy/CpxP family protein refolding chaperone</fullName>
    </submittedName>
</protein>
<feature type="signal peptide" evidence="1">
    <location>
        <begin position="1"/>
        <end position="19"/>
    </location>
</feature>
<dbReference type="EMBL" id="JACIJE010000019">
    <property type="protein sequence ID" value="MBB5691832.1"/>
    <property type="molecule type" value="Genomic_DNA"/>
</dbReference>
<dbReference type="Gene3D" id="1.20.120.1490">
    <property type="match status" value="1"/>
</dbReference>
<dbReference type="Pfam" id="PF07813">
    <property type="entry name" value="LTXXQ"/>
    <property type="match status" value="1"/>
</dbReference>
<name>A0A840YBA6_9PROT</name>
<dbReference type="RefSeq" id="WP_184487211.1">
    <property type="nucleotide sequence ID" value="NZ_JAAEDJ010000050.1"/>
</dbReference>
<reference evidence="2 3" key="1">
    <citation type="submission" date="2020-08" db="EMBL/GenBank/DDBJ databases">
        <title>Genomic Encyclopedia of Type Strains, Phase IV (KMG-IV): sequencing the most valuable type-strain genomes for metagenomic binning, comparative biology and taxonomic classification.</title>
        <authorList>
            <person name="Goeker M."/>
        </authorList>
    </citation>
    <scope>NUCLEOTIDE SEQUENCE [LARGE SCALE GENOMIC DNA]</scope>
    <source>
        <strain evidence="2 3">DSM 25895</strain>
    </source>
</reference>
<dbReference type="Proteomes" id="UP000562254">
    <property type="component" value="Unassembled WGS sequence"/>
</dbReference>
<keyword evidence="1" id="KW-0732">Signal</keyword>
<keyword evidence="3" id="KW-1185">Reference proteome</keyword>
<evidence type="ECO:0000256" key="1">
    <source>
        <dbReference type="SAM" id="SignalP"/>
    </source>
</evidence>
<comment type="caution">
    <text evidence="2">The sequence shown here is derived from an EMBL/GenBank/DDBJ whole genome shotgun (WGS) entry which is preliminary data.</text>
</comment>
<sequence>MRSRLAALLFAFSLSPALAQHAGHGGHSPAGLAPYAGQQTREAAGLDAAEAADLRAGRGMGFALPAELNGYPGPMHVLELADRLALDPAQRARMEALRAAMLAEARPLGEALIAAERALDEVFRGGTATVAEVDAATEAAALARGRVRAAHLRVHLATRDALTPQQRAAYARLRGYAP</sequence>
<gene>
    <name evidence="2" type="ORF">FHS88_003993</name>
</gene>
<proteinExistence type="predicted"/>
<organism evidence="2 3">
    <name type="scientific">Neoroseomonas alkaliterrae</name>
    <dbReference type="NCBI Taxonomy" id="1452450"/>
    <lineage>
        <taxon>Bacteria</taxon>
        <taxon>Pseudomonadati</taxon>
        <taxon>Pseudomonadota</taxon>
        <taxon>Alphaproteobacteria</taxon>
        <taxon>Acetobacterales</taxon>
        <taxon>Acetobacteraceae</taxon>
        <taxon>Neoroseomonas</taxon>
    </lineage>
</organism>
<dbReference type="InterPro" id="IPR012899">
    <property type="entry name" value="LTXXQ"/>
</dbReference>
<evidence type="ECO:0000313" key="3">
    <source>
        <dbReference type="Proteomes" id="UP000562254"/>
    </source>
</evidence>